<keyword evidence="5" id="KW-1185">Reference proteome</keyword>
<dbReference type="RefSeq" id="WP_097382022.1">
    <property type="nucleotide sequence ID" value="NZ_NXNI01000002.1"/>
</dbReference>
<keyword evidence="3" id="KW-0732">Signal</keyword>
<comment type="similarity">
    <text evidence="2">Belongs to the bacterial solute-binding protein SsuA/TauA family.</text>
</comment>
<proteinExistence type="inferred from homology"/>
<dbReference type="OrthoDB" id="296884at2157"/>
<evidence type="ECO:0000256" key="3">
    <source>
        <dbReference type="ARBA" id="ARBA00022729"/>
    </source>
</evidence>
<dbReference type="Proteomes" id="UP000219689">
    <property type="component" value="Unassembled WGS sequence"/>
</dbReference>
<protein>
    <submittedName>
        <fullName evidence="4">Nitrate ABC transporter substrate-binding protein</fullName>
    </submittedName>
</protein>
<comment type="subcellular location">
    <subcellularLocation>
        <location evidence="1">Periplasm</location>
    </subcellularLocation>
</comment>
<dbReference type="PANTHER" id="PTHR30024">
    <property type="entry name" value="ALIPHATIC SULFONATES-BINDING PROTEIN-RELATED"/>
    <property type="match status" value="1"/>
</dbReference>
<dbReference type="PANTHER" id="PTHR30024:SF47">
    <property type="entry name" value="TAURINE-BINDING PERIPLASMIC PROTEIN"/>
    <property type="match status" value="1"/>
</dbReference>
<evidence type="ECO:0000256" key="1">
    <source>
        <dbReference type="ARBA" id="ARBA00004418"/>
    </source>
</evidence>
<sequence length="299" mass="33958">MNMSETIRLFHLPFSFMLPQRVAIEKGYFAAEGLDATLVTRDRSSVDWKYIPADERLTQEYDVDIYPICKWESIKRTWEMDDGKVVANGTFSDLPYRVFVRPESDIETPGDLAGVPVGVNRRTGQEYTVMRALDPHVDDRDIVLEHHGLPIDRLRALQEGNVDAISLLEPQSALADRLGFRSVLEFENHIGIVGADTLDEHRLSAFLNAYGRAAKEINRNPSAYREAYLEMLFDDMKEEPNLFDGVSVEELAATIDVPRYKQPEPVDPDALASHLEWMKHHQLIDSNATVQEIVASSRT</sequence>
<accession>A0A2A5QQE9</accession>
<evidence type="ECO:0000313" key="5">
    <source>
        <dbReference type="Proteomes" id="UP000219689"/>
    </source>
</evidence>
<evidence type="ECO:0000256" key="2">
    <source>
        <dbReference type="ARBA" id="ARBA00010742"/>
    </source>
</evidence>
<comment type="caution">
    <text evidence="4">The sequence shown here is derived from an EMBL/GenBank/DDBJ whole genome shotgun (WGS) entry which is preliminary data.</text>
</comment>
<name>A0A2A5QQE9_9EURY</name>
<dbReference type="AlphaFoldDB" id="A0A2A5QQE9"/>
<gene>
    <name evidence="4" type="ORF">CP557_21295</name>
</gene>
<dbReference type="GO" id="GO:0042597">
    <property type="term" value="C:periplasmic space"/>
    <property type="evidence" value="ECO:0007669"/>
    <property type="project" value="UniProtKB-SubCell"/>
</dbReference>
<dbReference type="Gene3D" id="3.40.190.10">
    <property type="entry name" value="Periplasmic binding protein-like II"/>
    <property type="match status" value="2"/>
</dbReference>
<evidence type="ECO:0000313" key="4">
    <source>
        <dbReference type="EMBL" id="PCR89005.1"/>
    </source>
</evidence>
<organism evidence="4 5">
    <name type="scientific">Natrinema ejinorense</name>
    <dbReference type="NCBI Taxonomy" id="373386"/>
    <lineage>
        <taxon>Archaea</taxon>
        <taxon>Methanobacteriati</taxon>
        <taxon>Methanobacteriota</taxon>
        <taxon>Stenosarchaea group</taxon>
        <taxon>Halobacteria</taxon>
        <taxon>Halobacteriales</taxon>
        <taxon>Natrialbaceae</taxon>
        <taxon>Natrinema</taxon>
    </lineage>
</organism>
<dbReference type="SUPFAM" id="SSF53850">
    <property type="entry name" value="Periplasmic binding protein-like II"/>
    <property type="match status" value="1"/>
</dbReference>
<dbReference type="EMBL" id="NXNI01000002">
    <property type="protein sequence ID" value="PCR89005.1"/>
    <property type="molecule type" value="Genomic_DNA"/>
</dbReference>
<reference evidence="4 5" key="1">
    <citation type="submission" date="2017-09" db="EMBL/GenBank/DDBJ databases">
        <title>Genome sequences of Natrinema ejinorence JCM 13890T.</title>
        <authorList>
            <person name="Roh S.W."/>
            <person name="Kim Y.B."/>
            <person name="Kim J.Y."/>
        </authorList>
    </citation>
    <scope>NUCLEOTIDE SEQUENCE [LARGE SCALE GENOMIC DNA]</scope>
    <source>
        <strain evidence="4 5">JCM 13890</strain>
    </source>
</reference>